<protein>
    <submittedName>
        <fullName evidence="1">Uncharacterized protein</fullName>
    </submittedName>
</protein>
<evidence type="ECO:0000313" key="1">
    <source>
        <dbReference type="EMBL" id="GBL88255.1"/>
    </source>
</evidence>
<reference evidence="1 2" key="1">
    <citation type="journal article" date="2019" name="Sci. Rep.">
        <title>Orb-weaving spider Araneus ventricosus genome elucidates the spidroin gene catalogue.</title>
        <authorList>
            <person name="Kono N."/>
            <person name="Nakamura H."/>
            <person name="Ohtoshi R."/>
            <person name="Moran D.A.P."/>
            <person name="Shinohara A."/>
            <person name="Yoshida Y."/>
            <person name="Fujiwara M."/>
            <person name="Mori M."/>
            <person name="Tomita M."/>
            <person name="Arakawa K."/>
        </authorList>
    </citation>
    <scope>NUCLEOTIDE SEQUENCE [LARGE SCALE GENOMIC DNA]</scope>
</reference>
<gene>
    <name evidence="1" type="ORF">AVEN_117830_1</name>
</gene>
<proteinExistence type="predicted"/>
<dbReference type="Proteomes" id="UP000499080">
    <property type="component" value="Unassembled WGS sequence"/>
</dbReference>
<accession>A0A4Y2BA96</accession>
<dbReference type="AlphaFoldDB" id="A0A4Y2BA96"/>
<name>A0A4Y2BA96_ARAVE</name>
<organism evidence="1 2">
    <name type="scientific">Araneus ventricosus</name>
    <name type="common">Orbweaver spider</name>
    <name type="synonym">Epeira ventricosa</name>
    <dbReference type="NCBI Taxonomy" id="182803"/>
    <lineage>
        <taxon>Eukaryota</taxon>
        <taxon>Metazoa</taxon>
        <taxon>Ecdysozoa</taxon>
        <taxon>Arthropoda</taxon>
        <taxon>Chelicerata</taxon>
        <taxon>Arachnida</taxon>
        <taxon>Araneae</taxon>
        <taxon>Araneomorphae</taxon>
        <taxon>Entelegynae</taxon>
        <taxon>Araneoidea</taxon>
        <taxon>Araneidae</taxon>
        <taxon>Araneus</taxon>
    </lineage>
</organism>
<evidence type="ECO:0000313" key="2">
    <source>
        <dbReference type="Proteomes" id="UP000499080"/>
    </source>
</evidence>
<sequence>MPRVCERKLWSHKYMDHSPKTLETFSQEHKQHMICLSTKHGLGYLHTSVEGIGEEEFTVEKKKFLSAGHGRFLIQHFYLTCFMFVK</sequence>
<dbReference type="EMBL" id="BGPR01000058">
    <property type="protein sequence ID" value="GBL88255.1"/>
    <property type="molecule type" value="Genomic_DNA"/>
</dbReference>
<keyword evidence="2" id="KW-1185">Reference proteome</keyword>
<comment type="caution">
    <text evidence="1">The sequence shown here is derived from an EMBL/GenBank/DDBJ whole genome shotgun (WGS) entry which is preliminary data.</text>
</comment>